<dbReference type="RefSeq" id="WP_189692410.1">
    <property type="nucleotide sequence ID" value="NZ_BNCM01000002.1"/>
</dbReference>
<name>A0ABS1K3I6_9MICC</name>
<proteinExistence type="predicted"/>
<keyword evidence="1" id="KW-0547">Nucleotide-binding</keyword>
<protein>
    <submittedName>
        <fullName evidence="1">ABC transporter ATP-binding protein</fullName>
    </submittedName>
</protein>
<dbReference type="InterPro" id="IPR027417">
    <property type="entry name" value="P-loop_NTPase"/>
</dbReference>
<organism evidence="1 2">
    <name type="scientific">Sinomonas cellulolyticus</name>
    <dbReference type="NCBI Taxonomy" id="2801916"/>
    <lineage>
        <taxon>Bacteria</taxon>
        <taxon>Bacillati</taxon>
        <taxon>Actinomycetota</taxon>
        <taxon>Actinomycetes</taxon>
        <taxon>Micrococcales</taxon>
        <taxon>Micrococcaceae</taxon>
        <taxon>Sinomonas</taxon>
    </lineage>
</organism>
<gene>
    <name evidence="1" type="ORF">JJE72_10125</name>
</gene>
<keyword evidence="1" id="KW-0067">ATP-binding</keyword>
<evidence type="ECO:0000313" key="2">
    <source>
        <dbReference type="Proteomes" id="UP000639051"/>
    </source>
</evidence>
<dbReference type="GO" id="GO:0005524">
    <property type="term" value="F:ATP binding"/>
    <property type="evidence" value="ECO:0007669"/>
    <property type="project" value="UniProtKB-KW"/>
</dbReference>
<reference evidence="1 2" key="1">
    <citation type="submission" date="2021-01" db="EMBL/GenBank/DDBJ databases">
        <title>Genome public.</title>
        <authorList>
            <person name="Liu C."/>
            <person name="Sun Q."/>
        </authorList>
    </citation>
    <scope>NUCLEOTIDE SEQUENCE [LARGE SCALE GENOMIC DNA]</scope>
    <source>
        <strain evidence="1 2">JC656</strain>
    </source>
</reference>
<dbReference type="SUPFAM" id="SSF52540">
    <property type="entry name" value="P-loop containing nucleoside triphosphate hydrolases"/>
    <property type="match status" value="1"/>
</dbReference>
<accession>A0ABS1K3I6</accession>
<dbReference type="Proteomes" id="UP000639051">
    <property type="component" value="Unassembled WGS sequence"/>
</dbReference>
<keyword evidence="2" id="KW-1185">Reference proteome</keyword>
<evidence type="ECO:0000313" key="1">
    <source>
        <dbReference type="EMBL" id="MBL0705862.1"/>
    </source>
</evidence>
<comment type="caution">
    <text evidence="1">The sequence shown here is derived from an EMBL/GenBank/DDBJ whole genome shotgun (WGS) entry which is preliminary data.</text>
</comment>
<sequence length="229" mass="24544">MLSVRGLRVSGRHSDLVPPTSFEARRGELVLVQADGRDHRTALALAVSGRVAPTEGTARWGAPRGSARRDLAALRRASAVVDAPEINEAELHLRVRDLVAEDLALLPRRHRGPGNPAAWLTVNAFEDVADQWAEDLPARRRTELLTALALANPETGLLVLDSPDRHSDDPQDWLPFLAATAARPGRPLAVVGIVAALPHEWEGPAAAAGNSVRGQLGEVLTDRLVEVTA</sequence>
<dbReference type="Gene3D" id="3.40.50.300">
    <property type="entry name" value="P-loop containing nucleotide triphosphate hydrolases"/>
    <property type="match status" value="1"/>
</dbReference>
<dbReference type="EMBL" id="JAERRC010000024">
    <property type="protein sequence ID" value="MBL0705862.1"/>
    <property type="molecule type" value="Genomic_DNA"/>
</dbReference>